<dbReference type="EMBL" id="BKAD01000020">
    <property type="protein sequence ID" value="GEP30880.1"/>
    <property type="molecule type" value="Genomic_DNA"/>
</dbReference>
<feature type="transmembrane region" description="Helical" evidence="8">
    <location>
        <begin position="163"/>
        <end position="188"/>
    </location>
</feature>
<dbReference type="Pfam" id="PF03824">
    <property type="entry name" value="NicO"/>
    <property type="match status" value="1"/>
</dbReference>
<comment type="similarity">
    <text evidence="2 8">Belongs to the NiCoT transporter (TC 2.A.52) family.</text>
</comment>
<evidence type="ECO:0000256" key="1">
    <source>
        <dbReference type="ARBA" id="ARBA00004127"/>
    </source>
</evidence>
<feature type="transmembrane region" description="Helical" evidence="8">
    <location>
        <begin position="308"/>
        <end position="335"/>
    </location>
</feature>
<evidence type="ECO:0000256" key="2">
    <source>
        <dbReference type="ARBA" id="ARBA00010892"/>
    </source>
</evidence>
<proteinExistence type="inferred from homology"/>
<evidence type="ECO:0000256" key="5">
    <source>
        <dbReference type="ARBA" id="ARBA00022692"/>
    </source>
</evidence>
<comment type="caution">
    <text evidence="9">The sequence shown here is derived from an EMBL/GenBank/DDBJ whole genome shotgun (WGS) entry which is preliminary data.</text>
</comment>
<name>A0A512L8T8_9PROT</name>
<keyword evidence="3 8" id="KW-0813">Transport</keyword>
<keyword evidence="6 8" id="KW-1133">Transmembrane helix</keyword>
<reference evidence="9 10" key="1">
    <citation type="submission" date="2019-07" db="EMBL/GenBank/DDBJ databases">
        <title>Whole genome shotgun sequence of Thiobacillus plumbophilus NBRC 107929.</title>
        <authorList>
            <person name="Hosoyama A."/>
            <person name="Uohara A."/>
            <person name="Ohji S."/>
            <person name="Ichikawa N."/>
        </authorList>
    </citation>
    <scope>NUCLEOTIDE SEQUENCE [LARGE SCALE GENOMIC DNA]</scope>
    <source>
        <strain evidence="9 10">NBRC 107929</strain>
    </source>
</reference>
<keyword evidence="4" id="KW-0533">Nickel</keyword>
<organism evidence="9 10">
    <name type="scientific">Sulfuriferula plumbiphila</name>
    <dbReference type="NCBI Taxonomy" id="171865"/>
    <lineage>
        <taxon>Bacteria</taxon>
        <taxon>Pseudomonadati</taxon>
        <taxon>Pseudomonadota</taxon>
        <taxon>Betaproteobacteria</taxon>
        <taxon>Nitrosomonadales</taxon>
        <taxon>Sulfuricellaceae</taxon>
        <taxon>Sulfuriferula</taxon>
    </lineage>
</organism>
<comment type="subcellular location">
    <subcellularLocation>
        <location evidence="8">Cell membrane</location>
        <topology evidence="8">Multi-pass membrane protein</topology>
    </subcellularLocation>
    <subcellularLocation>
        <location evidence="1">Endomembrane system</location>
        <topology evidence="1">Multi-pass membrane protein</topology>
    </subcellularLocation>
</comment>
<sequence length="405" mass="44135">MRIRQCNARDAMRCTQHAPEAGSASGGYRLVAAPGTASIRTSNVRRRLNFSVAEWQRLGGFYGVIGLLHLLGCGLFFYYSARYPALIGLGFAAYMFGLRHAFDADHIAAVDDTVRYLLQKGQKPLGIGFFFSLGHSTVVFVLALAIVFAATTVKQGLPELQHLGGLIGAGISGIFLWLIGILNLLLLLDMLKIWRQAKTGQHSHAHLDELLSKRGLLNRVFGGRLQKIIQRSWQMYPLGLLFGLGFDTASEIGLLAMTAGAASGNLPIGAVLSLPILFAAGMSLMDTTDGVLMVKAYNWAFVNPLRKIFYNLTTTCLSIVVALVIGSIELLQVFINLLHLKGPFADYVGGLDFGVLGYVIVGIFLLVWGISAALWKFKRIEAHHGRPNAPHTHSGGITHIHEHFD</sequence>
<dbReference type="GO" id="GO:0015099">
    <property type="term" value="F:nickel cation transmembrane transporter activity"/>
    <property type="evidence" value="ECO:0007669"/>
    <property type="project" value="UniProtKB-UniRule"/>
</dbReference>
<feature type="transmembrane region" description="Helical" evidence="8">
    <location>
        <begin position="268"/>
        <end position="287"/>
    </location>
</feature>
<evidence type="ECO:0000256" key="8">
    <source>
        <dbReference type="RuleBase" id="RU362101"/>
    </source>
</evidence>
<dbReference type="InterPro" id="IPR011541">
    <property type="entry name" value="Ni/Co_transpt_high_affinity"/>
</dbReference>
<evidence type="ECO:0000313" key="9">
    <source>
        <dbReference type="EMBL" id="GEP30880.1"/>
    </source>
</evidence>
<protein>
    <recommendedName>
        <fullName evidence="8">Nickel/cobalt efflux system</fullName>
    </recommendedName>
</protein>
<evidence type="ECO:0000256" key="7">
    <source>
        <dbReference type="ARBA" id="ARBA00023136"/>
    </source>
</evidence>
<feature type="transmembrane region" description="Helical" evidence="8">
    <location>
        <begin position="355"/>
        <end position="375"/>
    </location>
</feature>
<dbReference type="AlphaFoldDB" id="A0A512L8T8"/>
<feature type="transmembrane region" description="Helical" evidence="8">
    <location>
        <begin position="125"/>
        <end position="151"/>
    </location>
</feature>
<dbReference type="Proteomes" id="UP000321337">
    <property type="component" value="Unassembled WGS sequence"/>
</dbReference>
<evidence type="ECO:0000256" key="6">
    <source>
        <dbReference type="ARBA" id="ARBA00022989"/>
    </source>
</evidence>
<keyword evidence="10" id="KW-1185">Reference proteome</keyword>
<dbReference type="PANTHER" id="PTHR31611">
    <property type="entry name" value="HIGH-AFFINITY NICKEL TRANSPORT PROTEIN NIC1"/>
    <property type="match status" value="1"/>
</dbReference>
<feature type="transmembrane region" description="Helical" evidence="8">
    <location>
        <begin position="85"/>
        <end position="102"/>
    </location>
</feature>
<dbReference type="GO" id="GO:0012505">
    <property type="term" value="C:endomembrane system"/>
    <property type="evidence" value="ECO:0007669"/>
    <property type="project" value="UniProtKB-SubCell"/>
</dbReference>
<gene>
    <name evidence="9" type="ORF">TPL01_20180</name>
</gene>
<evidence type="ECO:0000256" key="3">
    <source>
        <dbReference type="ARBA" id="ARBA00022448"/>
    </source>
</evidence>
<keyword evidence="5 8" id="KW-0812">Transmembrane</keyword>
<feature type="transmembrane region" description="Helical" evidence="8">
    <location>
        <begin position="238"/>
        <end position="262"/>
    </location>
</feature>
<evidence type="ECO:0000313" key="10">
    <source>
        <dbReference type="Proteomes" id="UP000321337"/>
    </source>
</evidence>
<dbReference type="InterPro" id="IPR004688">
    <property type="entry name" value="Ni/Co_transpt"/>
</dbReference>
<evidence type="ECO:0000256" key="4">
    <source>
        <dbReference type="ARBA" id="ARBA00022596"/>
    </source>
</evidence>
<dbReference type="NCBIfam" id="TIGR00802">
    <property type="entry name" value="nico"/>
    <property type="match status" value="1"/>
</dbReference>
<feature type="transmembrane region" description="Helical" evidence="8">
    <location>
        <begin position="55"/>
        <end position="79"/>
    </location>
</feature>
<dbReference type="GO" id="GO:0005886">
    <property type="term" value="C:plasma membrane"/>
    <property type="evidence" value="ECO:0007669"/>
    <property type="project" value="UniProtKB-SubCell"/>
</dbReference>
<keyword evidence="7 8" id="KW-0472">Membrane</keyword>
<dbReference type="PANTHER" id="PTHR31611:SF0">
    <property type="entry name" value="HIGH-AFFINITY NICKEL TRANSPORT PROTEIN NIC1"/>
    <property type="match status" value="1"/>
</dbReference>
<accession>A0A512L8T8</accession>